<name>A0AAN8XQD4_HALRR</name>
<dbReference type="GO" id="GO:0005777">
    <property type="term" value="C:peroxisome"/>
    <property type="evidence" value="ECO:0007669"/>
    <property type="project" value="UniProtKB-SubCell"/>
</dbReference>
<keyword evidence="5" id="KW-1133">Transmembrane helix</keyword>
<evidence type="ECO:0000259" key="6">
    <source>
        <dbReference type="Pfam" id="PF00501"/>
    </source>
</evidence>
<feature type="transmembrane region" description="Helical" evidence="5">
    <location>
        <begin position="212"/>
        <end position="233"/>
    </location>
</feature>
<dbReference type="PANTHER" id="PTHR24096:SF149">
    <property type="entry name" value="AMP-BINDING DOMAIN-CONTAINING PROTEIN-RELATED"/>
    <property type="match status" value="1"/>
</dbReference>
<dbReference type="AlphaFoldDB" id="A0AAN8XQD4"/>
<keyword evidence="4" id="KW-0576">Peroxisome</keyword>
<protein>
    <recommendedName>
        <fullName evidence="6">AMP-dependent synthetase/ligase domain-containing protein</fullName>
    </recommendedName>
</protein>
<sequence length="247" mass="27696">MDVDTEKSYSYRELIRMVVTSRDSLLKAGVAFGDAILLISRNHIDMPAVFFGIILSGATCVPVNPVSTEEELLHIVHISKAKWAIVSQEAYSKVQTSFGAVNSGTSRKIWTLDELLGTGVNLAHHLEPHQSKAIMANDIDWSKRVALMPFSSGTTGLPKGVMLSHRNILVNLIQVKFLRSLTPQDKTNLFERVLLVLPIYHIYGFNQCMVTLFTGGTVLFLYKFSIHGFLHAIDRHKHNMKQKKAHK</sequence>
<organism evidence="7 8">
    <name type="scientific">Halocaridina rubra</name>
    <name type="common">Hawaiian red shrimp</name>
    <dbReference type="NCBI Taxonomy" id="373956"/>
    <lineage>
        <taxon>Eukaryota</taxon>
        <taxon>Metazoa</taxon>
        <taxon>Ecdysozoa</taxon>
        <taxon>Arthropoda</taxon>
        <taxon>Crustacea</taxon>
        <taxon>Multicrustacea</taxon>
        <taxon>Malacostraca</taxon>
        <taxon>Eumalacostraca</taxon>
        <taxon>Eucarida</taxon>
        <taxon>Decapoda</taxon>
        <taxon>Pleocyemata</taxon>
        <taxon>Caridea</taxon>
        <taxon>Atyoidea</taxon>
        <taxon>Atyidae</taxon>
        <taxon>Halocaridina</taxon>
    </lineage>
</organism>
<comment type="similarity">
    <text evidence="2">Belongs to the ATP-dependent AMP-binding enzyme family.</text>
</comment>
<dbReference type="Pfam" id="PF00501">
    <property type="entry name" value="AMP-binding"/>
    <property type="match status" value="1"/>
</dbReference>
<keyword evidence="3" id="KW-0436">Ligase</keyword>
<dbReference type="InterPro" id="IPR020845">
    <property type="entry name" value="AMP-binding_CS"/>
</dbReference>
<comment type="caution">
    <text evidence="7">The sequence shown here is derived from an EMBL/GenBank/DDBJ whole genome shotgun (WGS) entry which is preliminary data.</text>
</comment>
<dbReference type="PANTHER" id="PTHR24096">
    <property type="entry name" value="LONG-CHAIN-FATTY-ACID--COA LIGASE"/>
    <property type="match status" value="1"/>
</dbReference>
<reference evidence="7 8" key="1">
    <citation type="submission" date="2023-11" db="EMBL/GenBank/DDBJ databases">
        <title>Halocaridina rubra genome assembly.</title>
        <authorList>
            <person name="Smith C."/>
        </authorList>
    </citation>
    <scope>NUCLEOTIDE SEQUENCE [LARGE SCALE GENOMIC DNA]</scope>
    <source>
        <strain evidence="7">EP-1</strain>
        <tissue evidence="7">Whole</tissue>
    </source>
</reference>
<keyword evidence="5" id="KW-0812">Transmembrane</keyword>
<proteinExistence type="inferred from homology"/>
<evidence type="ECO:0000313" key="8">
    <source>
        <dbReference type="Proteomes" id="UP001381693"/>
    </source>
</evidence>
<keyword evidence="5" id="KW-0472">Membrane</keyword>
<comment type="subcellular location">
    <subcellularLocation>
        <location evidence="1">Peroxisome</location>
    </subcellularLocation>
</comment>
<accession>A0AAN8XQD4</accession>
<dbReference type="Gene3D" id="3.40.50.980">
    <property type="match status" value="2"/>
</dbReference>
<dbReference type="GO" id="GO:0016405">
    <property type="term" value="F:CoA-ligase activity"/>
    <property type="evidence" value="ECO:0007669"/>
    <property type="project" value="TreeGrafter"/>
</dbReference>
<dbReference type="SUPFAM" id="SSF56801">
    <property type="entry name" value="Acetyl-CoA synthetase-like"/>
    <property type="match status" value="1"/>
</dbReference>
<feature type="domain" description="AMP-dependent synthetase/ligase" evidence="6">
    <location>
        <begin position="5"/>
        <end position="237"/>
    </location>
</feature>
<dbReference type="EMBL" id="JAXCGZ010004092">
    <property type="protein sequence ID" value="KAK7082280.1"/>
    <property type="molecule type" value="Genomic_DNA"/>
</dbReference>
<evidence type="ECO:0000256" key="3">
    <source>
        <dbReference type="ARBA" id="ARBA00022598"/>
    </source>
</evidence>
<keyword evidence="8" id="KW-1185">Reference proteome</keyword>
<evidence type="ECO:0000256" key="4">
    <source>
        <dbReference type="ARBA" id="ARBA00023140"/>
    </source>
</evidence>
<evidence type="ECO:0000256" key="1">
    <source>
        <dbReference type="ARBA" id="ARBA00004275"/>
    </source>
</evidence>
<evidence type="ECO:0000313" key="7">
    <source>
        <dbReference type="EMBL" id="KAK7082280.1"/>
    </source>
</evidence>
<evidence type="ECO:0000256" key="2">
    <source>
        <dbReference type="ARBA" id="ARBA00006432"/>
    </source>
</evidence>
<dbReference type="PROSITE" id="PS00455">
    <property type="entry name" value="AMP_BINDING"/>
    <property type="match status" value="1"/>
</dbReference>
<evidence type="ECO:0000256" key="5">
    <source>
        <dbReference type="SAM" id="Phobius"/>
    </source>
</evidence>
<dbReference type="Proteomes" id="UP001381693">
    <property type="component" value="Unassembled WGS sequence"/>
</dbReference>
<gene>
    <name evidence="7" type="ORF">SK128_003410</name>
</gene>
<dbReference type="InterPro" id="IPR000873">
    <property type="entry name" value="AMP-dep_synth/lig_dom"/>
</dbReference>